<dbReference type="AlphaFoldDB" id="A0A1H9HAT8"/>
<dbReference type="EMBL" id="FOFB01000012">
    <property type="protein sequence ID" value="SEQ59393.1"/>
    <property type="molecule type" value="Genomic_DNA"/>
</dbReference>
<accession>A0A1H9HAT8</accession>
<sequence>MNSPKTPGARVSFERATTKERRTEKRTKGLLKCLKTKLVLLNKRSLQYFAATRIEEGRPVVRMLEAFS</sequence>
<proteinExistence type="predicted"/>
<name>A0A1H9HAT8_9BACT</name>
<protein>
    <submittedName>
        <fullName evidence="2">Uncharacterized protein</fullName>
    </submittedName>
</protein>
<feature type="region of interest" description="Disordered" evidence="1">
    <location>
        <begin position="1"/>
        <end position="25"/>
    </location>
</feature>
<evidence type="ECO:0000256" key="1">
    <source>
        <dbReference type="SAM" id="MobiDB-lite"/>
    </source>
</evidence>
<reference evidence="3" key="1">
    <citation type="submission" date="2016-10" db="EMBL/GenBank/DDBJ databases">
        <authorList>
            <person name="Varghese N."/>
            <person name="Submissions S."/>
        </authorList>
    </citation>
    <scope>NUCLEOTIDE SEQUENCE [LARGE SCALE GENOMIC DNA]</scope>
    <source>
        <strain evidence="3">DSM 24740</strain>
    </source>
</reference>
<dbReference type="InParanoid" id="A0A1H9HAT8"/>
<gene>
    <name evidence="2" type="ORF">SAMN05444359_11284</name>
</gene>
<dbReference type="STRING" id="478744.SAMN05444359_11284"/>
<dbReference type="Proteomes" id="UP000199021">
    <property type="component" value="Unassembled WGS sequence"/>
</dbReference>
<feature type="compositionally biased region" description="Basic and acidic residues" evidence="1">
    <location>
        <begin position="12"/>
        <end position="25"/>
    </location>
</feature>
<organism evidence="2 3">
    <name type="scientific">Neolewinella agarilytica</name>
    <dbReference type="NCBI Taxonomy" id="478744"/>
    <lineage>
        <taxon>Bacteria</taxon>
        <taxon>Pseudomonadati</taxon>
        <taxon>Bacteroidota</taxon>
        <taxon>Saprospiria</taxon>
        <taxon>Saprospirales</taxon>
        <taxon>Lewinellaceae</taxon>
        <taxon>Neolewinella</taxon>
    </lineage>
</organism>
<keyword evidence="3" id="KW-1185">Reference proteome</keyword>
<evidence type="ECO:0000313" key="3">
    <source>
        <dbReference type="Proteomes" id="UP000199021"/>
    </source>
</evidence>
<evidence type="ECO:0000313" key="2">
    <source>
        <dbReference type="EMBL" id="SEQ59393.1"/>
    </source>
</evidence>